<dbReference type="GO" id="GO:0005634">
    <property type="term" value="C:nucleus"/>
    <property type="evidence" value="ECO:0007669"/>
    <property type="project" value="InterPro"/>
</dbReference>
<evidence type="ECO:0000313" key="2">
    <source>
        <dbReference type="EMBL" id="WOL15422.1"/>
    </source>
</evidence>
<dbReference type="Pfam" id="PF12422">
    <property type="entry name" value="Condensin2nSMC"/>
    <property type="match status" value="1"/>
</dbReference>
<dbReference type="GO" id="GO:0000796">
    <property type="term" value="C:condensin complex"/>
    <property type="evidence" value="ECO:0007669"/>
    <property type="project" value="TreeGrafter"/>
</dbReference>
<dbReference type="PANTHER" id="PTHR16199">
    <property type="entry name" value="CONDENSIN-2 COMPLEX SUBUNIT G2"/>
    <property type="match status" value="1"/>
</dbReference>
<dbReference type="InterPro" id="IPR024741">
    <property type="entry name" value="Condensin2_G2"/>
</dbReference>
<sequence>MEKRLRSSASASSAEEILSSATSLAATKPGKSSLRSLIFSLPASSGLFSSLPVALHLAVSRSLDAFKNSISPSAAASSPGRLSRSPPLKRSRPDTAAATKPEGPGAPVSSETLEHLKNIKSYAFVAYLCFSHPKKRFAPSDLLPSVGSLHGSLVLYEMDQALLSQVASICEEWWKAKLPGRENLVSQSLPYLLSKSLTEGKKADVRRVYNLREAFLLFDYMDESIEDMRMLLVRCVITPVYLKIEEGRKFVAFMLGLNEQLMKEALTLIKSQIPFGRKSVLEAYADILFRAWKGSEGAFREEIEDGFMQGLIEGAVYASSKFLAASVRRVLGGFIQQRITDGVEKLLLRLVEPVLFRSLQVANSNVRHNALHLLLDMFPLEDPDVTKEVKDSLLNKQFFLLEKLLLDDCPEIRSVAVEGSCRILRLFWEVIPSSTITKFLSKIVESMSYDMCNEVRISSINGIIYLLDNPQSHEIMKVLLPRLGSFFFDPVLSVRAAVVDLLLLVHDTRTIQFNKLVGLDDLLSSLANDHPRVARKITKLLIPSYFPSKLAIKEACSRFIALIKRSPDAGARFCEFAFSEGASSKSLLELARVCISLALSPKGLGMGKVDALLIASSNICQSLSTELPVKTALSSLLSAERLKHMLTAAASERAQTAILRIASLVSTDNLAGLHDKCMAIIRNSTALSDNIERQDVVKAAQKLICSCGWFSEMFEELANILQETASNFYIRFGLGSAEQTLKSSKKKAKLTAKTSARRVGRTTGKGSQNPDTSSDDKDFVVAAAAAWQVQNLLATEMTRNNVLKSPISGVMFSALAKLLHLILKSSSESSGPPTEVFYLANNLLDLIASIELYVGTRHASSIISVAKPWLPILLLGLGCNQLMPDKESTLDLADLIGVNFPLWLSVLGKSQLHRDGDSSQDDDNQTPALEVPVFENLMEMLLILLKKGNQRILDAVGGVILAGLELSLKNADFVLVFGLLQFTCIKLLGNKSGPLEELELMHSSLRKVYQLIEKDPRDHHIGEDGRHQLESAKSLIRSVLPSN</sequence>
<name>A0AAQ3L208_9LILI</name>
<feature type="region of interest" description="Disordered" evidence="1">
    <location>
        <begin position="746"/>
        <end position="775"/>
    </location>
</feature>
<dbReference type="EMBL" id="CP136896">
    <property type="protein sequence ID" value="WOL15422.1"/>
    <property type="molecule type" value="Genomic_DNA"/>
</dbReference>
<feature type="compositionally biased region" description="Low complexity" evidence="1">
    <location>
        <begin position="71"/>
        <end position="88"/>
    </location>
</feature>
<dbReference type="PANTHER" id="PTHR16199:SF4">
    <property type="entry name" value="CONDENSIN-2 COMPLEX SUBUNIT G2"/>
    <property type="match status" value="1"/>
</dbReference>
<dbReference type="SUPFAM" id="SSF48371">
    <property type="entry name" value="ARM repeat"/>
    <property type="match status" value="1"/>
</dbReference>
<organism evidence="2 3">
    <name type="scientific">Canna indica</name>
    <name type="common">Indian-shot</name>
    <dbReference type="NCBI Taxonomy" id="4628"/>
    <lineage>
        <taxon>Eukaryota</taxon>
        <taxon>Viridiplantae</taxon>
        <taxon>Streptophyta</taxon>
        <taxon>Embryophyta</taxon>
        <taxon>Tracheophyta</taxon>
        <taxon>Spermatophyta</taxon>
        <taxon>Magnoliopsida</taxon>
        <taxon>Liliopsida</taxon>
        <taxon>Zingiberales</taxon>
        <taxon>Cannaceae</taxon>
        <taxon>Canna</taxon>
    </lineage>
</organism>
<evidence type="ECO:0000256" key="1">
    <source>
        <dbReference type="SAM" id="MobiDB-lite"/>
    </source>
</evidence>
<dbReference type="Gene3D" id="1.25.10.10">
    <property type="entry name" value="Leucine-rich Repeat Variant"/>
    <property type="match status" value="1"/>
</dbReference>
<proteinExistence type="predicted"/>
<gene>
    <name evidence="2" type="ORF">Cni_G24203</name>
</gene>
<dbReference type="InterPro" id="IPR011989">
    <property type="entry name" value="ARM-like"/>
</dbReference>
<dbReference type="AlphaFoldDB" id="A0AAQ3L208"/>
<protein>
    <recommendedName>
        <fullName evidence="4">Condensin-2 complex subunit G2</fullName>
    </recommendedName>
</protein>
<evidence type="ECO:0008006" key="4">
    <source>
        <dbReference type="Google" id="ProtNLM"/>
    </source>
</evidence>
<dbReference type="GO" id="GO:0000070">
    <property type="term" value="P:mitotic sister chromatid segregation"/>
    <property type="evidence" value="ECO:0007669"/>
    <property type="project" value="TreeGrafter"/>
</dbReference>
<reference evidence="2 3" key="1">
    <citation type="submission" date="2023-10" db="EMBL/GenBank/DDBJ databases">
        <title>Chromosome-scale genome assembly provides insights into flower coloration mechanisms of Canna indica.</title>
        <authorList>
            <person name="Li C."/>
        </authorList>
    </citation>
    <scope>NUCLEOTIDE SEQUENCE [LARGE SCALE GENOMIC DNA]</scope>
    <source>
        <tissue evidence="2">Flower</tissue>
    </source>
</reference>
<dbReference type="Proteomes" id="UP001327560">
    <property type="component" value="Chromosome 7"/>
</dbReference>
<keyword evidence="3" id="KW-1185">Reference proteome</keyword>
<feature type="region of interest" description="Disordered" evidence="1">
    <location>
        <begin position="71"/>
        <end position="110"/>
    </location>
</feature>
<dbReference type="InterPro" id="IPR016024">
    <property type="entry name" value="ARM-type_fold"/>
</dbReference>
<evidence type="ECO:0000313" key="3">
    <source>
        <dbReference type="Proteomes" id="UP001327560"/>
    </source>
</evidence>
<feature type="compositionally biased region" description="Basic residues" evidence="1">
    <location>
        <begin position="746"/>
        <end position="760"/>
    </location>
</feature>
<accession>A0AAQ3L208</accession>